<dbReference type="PROSITE" id="PS01096">
    <property type="entry name" value="PPIC_PPIASE_1"/>
    <property type="match status" value="1"/>
</dbReference>
<keyword evidence="3" id="KW-0472">Membrane</keyword>
<organism evidence="5 6">
    <name type="scientific">Paraclostridium tenue</name>
    <dbReference type="NCBI Taxonomy" id="1737"/>
    <lineage>
        <taxon>Bacteria</taxon>
        <taxon>Bacillati</taxon>
        <taxon>Bacillota</taxon>
        <taxon>Clostridia</taxon>
        <taxon>Peptostreptococcales</taxon>
        <taxon>Peptostreptococcaceae</taxon>
        <taxon>Paraclostridium</taxon>
    </lineage>
</organism>
<dbReference type="InterPro" id="IPR027304">
    <property type="entry name" value="Trigger_fact/SurA_dom_sf"/>
</dbReference>
<keyword evidence="1 5" id="KW-0413">Isomerase</keyword>
<proteinExistence type="predicted"/>
<dbReference type="PROSITE" id="PS50198">
    <property type="entry name" value="PPIC_PPIASE_2"/>
    <property type="match status" value="1"/>
</dbReference>
<evidence type="ECO:0000313" key="6">
    <source>
        <dbReference type="Proteomes" id="UP001400965"/>
    </source>
</evidence>
<keyword evidence="1" id="KW-0697">Rotamase</keyword>
<evidence type="ECO:0000313" key="5">
    <source>
        <dbReference type="EMBL" id="GAA0865270.1"/>
    </source>
</evidence>
<dbReference type="Gene3D" id="1.10.4030.10">
    <property type="entry name" value="Porin chaperone SurA, peptide-binding domain"/>
    <property type="match status" value="1"/>
</dbReference>
<evidence type="ECO:0000256" key="1">
    <source>
        <dbReference type="PROSITE-ProRule" id="PRU00278"/>
    </source>
</evidence>
<feature type="coiled-coil region" evidence="2">
    <location>
        <begin position="288"/>
        <end position="315"/>
    </location>
</feature>
<dbReference type="InterPro" id="IPR023058">
    <property type="entry name" value="PPIase_PpiC_CS"/>
</dbReference>
<dbReference type="EMBL" id="BAAACP010000013">
    <property type="protein sequence ID" value="GAA0865270.1"/>
    <property type="molecule type" value="Genomic_DNA"/>
</dbReference>
<feature type="domain" description="PpiC" evidence="4">
    <location>
        <begin position="186"/>
        <end position="292"/>
    </location>
</feature>
<gene>
    <name evidence="5" type="ORF">GCM10008917_22010</name>
</gene>
<dbReference type="InterPro" id="IPR046357">
    <property type="entry name" value="PPIase_dom_sf"/>
</dbReference>
<keyword evidence="3" id="KW-1133">Transmembrane helix</keyword>
<dbReference type="InterPro" id="IPR050245">
    <property type="entry name" value="PrsA_foldase"/>
</dbReference>
<feature type="transmembrane region" description="Helical" evidence="3">
    <location>
        <begin position="12"/>
        <end position="30"/>
    </location>
</feature>
<evidence type="ECO:0000256" key="2">
    <source>
        <dbReference type="SAM" id="Coils"/>
    </source>
</evidence>
<keyword evidence="6" id="KW-1185">Reference proteome</keyword>
<protein>
    <submittedName>
        <fullName evidence="5">Peptidylprolyl isomerase</fullName>
    </submittedName>
</protein>
<dbReference type="Proteomes" id="UP001400965">
    <property type="component" value="Unassembled WGS sequence"/>
</dbReference>
<comment type="caution">
    <text evidence="5">The sequence shown here is derived from an EMBL/GenBank/DDBJ whole genome shotgun (WGS) entry which is preliminary data.</text>
</comment>
<dbReference type="InterPro" id="IPR000297">
    <property type="entry name" value="PPIase_PpiC"/>
</dbReference>
<dbReference type="SUPFAM" id="SSF54534">
    <property type="entry name" value="FKBP-like"/>
    <property type="match status" value="1"/>
</dbReference>
<accession>A0ABP3XNM4</accession>
<dbReference type="RefSeq" id="WP_346045916.1">
    <property type="nucleotide sequence ID" value="NZ_BAAACP010000013.1"/>
</dbReference>
<dbReference type="SUPFAM" id="SSF109998">
    <property type="entry name" value="Triger factor/SurA peptide-binding domain-like"/>
    <property type="match status" value="1"/>
</dbReference>
<evidence type="ECO:0000259" key="4">
    <source>
        <dbReference type="PROSITE" id="PS50198"/>
    </source>
</evidence>
<reference evidence="6" key="1">
    <citation type="journal article" date="2019" name="Int. J. Syst. Evol. Microbiol.">
        <title>The Global Catalogue of Microorganisms (GCM) 10K type strain sequencing project: providing services to taxonomists for standard genome sequencing and annotation.</title>
        <authorList>
            <consortium name="The Broad Institute Genomics Platform"/>
            <consortium name="The Broad Institute Genome Sequencing Center for Infectious Disease"/>
            <person name="Wu L."/>
            <person name="Ma J."/>
        </authorList>
    </citation>
    <scope>NUCLEOTIDE SEQUENCE [LARGE SCALE GENOMIC DNA]</scope>
    <source>
        <strain evidence="6">JCM 6486</strain>
    </source>
</reference>
<dbReference type="Gene3D" id="3.10.50.40">
    <property type="match status" value="1"/>
</dbReference>
<dbReference type="PANTHER" id="PTHR47245:SF2">
    <property type="entry name" value="PEPTIDYL-PROLYL CIS-TRANS ISOMERASE HP_0175-RELATED"/>
    <property type="match status" value="1"/>
</dbReference>
<dbReference type="GO" id="GO:0016853">
    <property type="term" value="F:isomerase activity"/>
    <property type="evidence" value="ECO:0007669"/>
    <property type="project" value="UniProtKB-KW"/>
</dbReference>
<evidence type="ECO:0000256" key="3">
    <source>
        <dbReference type="SAM" id="Phobius"/>
    </source>
</evidence>
<dbReference type="Pfam" id="PF13616">
    <property type="entry name" value="Rotamase_3"/>
    <property type="match status" value="1"/>
</dbReference>
<keyword evidence="2" id="KW-0175">Coiled coil</keyword>
<sequence>MDKEKKNLSKKILIVLGILTVGIGSGFYIGKEKGRVLPATSRNYSDNKIIATVGDVKIKEKELKNRMEPIFYMNGKTKMTDEQIDYYEQNMIDYITTTEMLYQEGVKNKIKVDKKDIESQYKSLMTTISQSFGLDEESYLKKFKLTKDEIKKTIEKETIATKEIEKESNIRDKDVEKYYNENKDKFNEVKASHILIKNTDENDKKLDEAKLKENKKIAEDVLKKALEGVSFEELAKKYSEDTSAQSGGDLGFFGKGQMVSEFENVAFKLNKGEISPKLVETKYGYHIIKKTDERMKSLEDVKESLKEQLMLEKQNTFIEKLTKKYKVDVKNKL</sequence>
<keyword evidence="3" id="KW-0812">Transmembrane</keyword>
<name>A0ABP3XNM4_9FIRM</name>
<dbReference type="PANTHER" id="PTHR47245">
    <property type="entry name" value="PEPTIDYLPROLYL ISOMERASE"/>
    <property type="match status" value="1"/>
</dbReference>